<dbReference type="EMBL" id="CAUEEQ010000681">
    <property type="protein sequence ID" value="CAJ0917622.1"/>
    <property type="molecule type" value="Genomic_DNA"/>
</dbReference>
<protein>
    <recommendedName>
        <fullName evidence="3">Reverse transcriptase domain-containing protein</fullName>
    </recommendedName>
</protein>
<evidence type="ECO:0008006" key="3">
    <source>
        <dbReference type="Google" id="ProtNLM"/>
    </source>
</evidence>
<dbReference type="PANTHER" id="PTHR21301">
    <property type="entry name" value="REVERSE TRANSCRIPTASE"/>
    <property type="match status" value="1"/>
</dbReference>
<evidence type="ECO:0000313" key="2">
    <source>
        <dbReference type="Proteomes" id="UP001176940"/>
    </source>
</evidence>
<dbReference type="Proteomes" id="UP001176940">
    <property type="component" value="Unassembled WGS sequence"/>
</dbReference>
<sequence length="141" mass="15974">MTEVKRFLKLIPVFYVLPKIHKNLEKPPGRPIVTSTDSILSPLSILLEKVLTPLIKRTPAFLLDTGAFLEIIHGLGKLPEDTLLVTLDVNNLYTSIQHAKGIKAIEQLLNDSHMDSRVISFLLDLLHLVLTENFFIFENTF</sequence>
<accession>A0ABN9KQQ2</accession>
<proteinExistence type="predicted"/>
<reference evidence="1" key="1">
    <citation type="submission" date="2023-07" db="EMBL/GenBank/DDBJ databases">
        <authorList>
            <person name="Stuckert A."/>
        </authorList>
    </citation>
    <scope>NUCLEOTIDE SEQUENCE</scope>
</reference>
<keyword evidence="2" id="KW-1185">Reference proteome</keyword>
<gene>
    <name evidence="1" type="ORF">RIMI_LOCUS565614</name>
</gene>
<name>A0ABN9KQQ2_9NEOB</name>
<evidence type="ECO:0000313" key="1">
    <source>
        <dbReference type="EMBL" id="CAJ0917622.1"/>
    </source>
</evidence>
<dbReference type="PANTHER" id="PTHR21301:SF12">
    <property type="match status" value="1"/>
</dbReference>
<organism evidence="1 2">
    <name type="scientific">Ranitomeya imitator</name>
    <name type="common">mimic poison frog</name>
    <dbReference type="NCBI Taxonomy" id="111125"/>
    <lineage>
        <taxon>Eukaryota</taxon>
        <taxon>Metazoa</taxon>
        <taxon>Chordata</taxon>
        <taxon>Craniata</taxon>
        <taxon>Vertebrata</taxon>
        <taxon>Euteleostomi</taxon>
        <taxon>Amphibia</taxon>
        <taxon>Batrachia</taxon>
        <taxon>Anura</taxon>
        <taxon>Neobatrachia</taxon>
        <taxon>Hyloidea</taxon>
        <taxon>Dendrobatidae</taxon>
        <taxon>Dendrobatinae</taxon>
        <taxon>Ranitomeya</taxon>
    </lineage>
</organism>
<comment type="caution">
    <text evidence="1">The sequence shown here is derived from an EMBL/GenBank/DDBJ whole genome shotgun (WGS) entry which is preliminary data.</text>
</comment>